<dbReference type="AlphaFoldDB" id="A0A0G1S288"/>
<sequence length="629" mass="68409">MSIETPVFTTKPIEEEQLPKKKRSGSVKKTRRAQSEYDTLNKKIIDQKITAIYQDSSGRLPNMKEFLIKKSHPVLKFFLTLLIVGALLSAAAWAGFIFLPQKRAAAPESLNFVIDGPARVPAGAPVSYTIKLTNGQDKVIKDITLNLRYPANFIFTSSSPEARNPGHTEWQFSSLSPNEKKELTIVGFAAGAAGEQQSWRAVMTYKPDDMASELQKMAVLNVTVDEPAFKLSLNGQSEAKVGDELEYSIDLQNNTGLPLPQLELKPILPANFSLVSSTPALGRGSVWTISPTSSSANAIPFKLRGKFTSASPASATSSMQVALSIVNTGRSYPIGSASATIRIEEKDLNFSLTINGSLGNLSARPGETLNMTIHIKNPGQEDMNDAAIKLTLDGPSANNQSILNWKELNDPADGDIRGQQLSADERRGQITWNKSHLPALKKIQPGQEVTLDLRLPVRTNQIIDLSQFKLFNVKSSVELTYNDGKGAARALNANPITATINSDLKFETRDAADDNERGEETHAVSWILNNNFHPLKNITVTADVYGDVSWVAGAAPAGTANFNETEKKIIWTIPDMPESLDVLALSFNLTLKNKNPTQRVLISKASVEAEDAVTGQKITLQGAETGLGE</sequence>
<keyword evidence="2" id="KW-1133">Transmembrane helix</keyword>
<keyword evidence="2" id="KW-0812">Transmembrane</keyword>
<dbReference type="NCBIfam" id="TIGR01451">
    <property type="entry name" value="B_ant_repeat"/>
    <property type="match status" value="1"/>
</dbReference>
<dbReference type="PATRIC" id="fig|1619042.3.peg.47"/>
<evidence type="ECO:0008006" key="5">
    <source>
        <dbReference type="Google" id="ProtNLM"/>
    </source>
</evidence>
<comment type="caution">
    <text evidence="3">The sequence shown here is derived from an EMBL/GenBank/DDBJ whole genome shotgun (WGS) entry which is preliminary data.</text>
</comment>
<evidence type="ECO:0000256" key="1">
    <source>
        <dbReference type="SAM" id="MobiDB-lite"/>
    </source>
</evidence>
<accession>A0A0G1S288</accession>
<feature type="transmembrane region" description="Helical" evidence="2">
    <location>
        <begin position="77"/>
        <end position="99"/>
    </location>
</feature>
<dbReference type="InterPro" id="IPR047589">
    <property type="entry name" value="DUF11_rpt"/>
</dbReference>
<evidence type="ECO:0000313" key="4">
    <source>
        <dbReference type="Proteomes" id="UP000034175"/>
    </source>
</evidence>
<dbReference type="InterPro" id="IPR051172">
    <property type="entry name" value="Chlamydia_OmcB"/>
</dbReference>
<name>A0A0G1S288_9BACT</name>
<reference evidence="3 4" key="1">
    <citation type="journal article" date="2015" name="Nature">
        <title>rRNA introns, odd ribosomes, and small enigmatic genomes across a large radiation of phyla.</title>
        <authorList>
            <person name="Brown C.T."/>
            <person name="Hug L.A."/>
            <person name="Thomas B.C."/>
            <person name="Sharon I."/>
            <person name="Castelle C.J."/>
            <person name="Singh A."/>
            <person name="Wilkins M.J."/>
            <person name="Williams K.H."/>
            <person name="Banfield J.F."/>
        </authorList>
    </citation>
    <scope>NUCLEOTIDE SEQUENCE [LARGE SCALE GENOMIC DNA]</scope>
</reference>
<dbReference type="PANTHER" id="PTHR34819">
    <property type="entry name" value="LARGE CYSTEINE-RICH PERIPLASMIC PROTEIN OMCB"/>
    <property type="match status" value="1"/>
</dbReference>
<gene>
    <name evidence="3" type="ORF">UX39_C0001G0040</name>
</gene>
<dbReference type="EMBL" id="LCMA01000001">
    <property type="protein sequence ID" value="KKU27320.1"/>
    <property type="molecule type" value="Genomic_DNA"/>
</dbReference>
<feature type="compositionally biased region" description="Basic residues" evidence="1">
    <location>
        <begin position="20"/>
        <end position="32"/>
    </location>
</feature>
<evidence type="ECO:0000313" key="3">
    <source>
        <dbReference type="EMBL" id="KKU27320.1"/>
    </source>
</evidence>
<organism evidence="3 4">
    <name type="scientific">Candidatus Magasanikbacteria bacterium GW2011_GWA2_46_17</name>
    <dbReference type="NCBI Taxonomy" id="1619042"/>
    <lineage>
        <taxon>Bacteria</taxon>
        <taxon>Candidatus Magasanikiibacteriota</taxon>
    </lineage>
</organism>
<proteinExistence type="predicted"/>
<dbReference type="Proteomes" id="UP000034175">
    <property type="component" value="Unassembled WGS sequence"/>
</dbReference>
<evidence type="ECO:0000256" key="2">
    <source>
        <dbReference type="SAM" id="Phobius"/>
    </source>
</evidence>
<dbReference type="PANTHER" id="PTHR34819:SF5">
    <property type="entry name" value="CONSERVED REPEAT DOMAIN PROTEIN"/>
    <property type="match status" value="1"/>
</dbReference>
<protein>
    <recommendedName>
        <fullName evidence="5">DUF11 domain-containing protein</fullName>
    </recommendedName>
</protein>
<keyword evidence="2" id="KW-0472">Membrane</keyword>
<dbReference type="Gene3D" id="2.60.40.1170">
    <property type="entry name" value="Mu homology domain, subdomain B"/>
    <property type="match status" value="1"/>
</dbReference>
<feature type="region of interest" description="Disordered" evidence="1">
    <location>
        <begin position="1"/>
        <end position="32"/>
    </location>
</feature>